<dbReference type="GO" id="GO:0004713">
    <property type="term" value="F:protein tyrosine kinase activity"/>
    <property type="evidence" value="ECO:0007669"/>
    <property type="project" value="TreeGrafter"/>
</dbReference>
<name>A0A809SBQ7_9PROT</name>
<evidence type="ECO:0000256" key="2">
    <source>
        <dbReference type="ARBA" id="ARBA00022475"/>
    </source>
</evidence>
<keyword evidence="4 7" id="KW-1133">Transmembrane helix</keyword>
<protein>
    <submittedName>
        <fullName evidence="10">Chain length determinant protein EpsF</fullName>
    </submittedName>
</protein>
<dbReference type="AlphaFoldDB" id="A0A809SBQ7"/>
<feature type="coiled-coil region" evidence="6">
    <location>
        <begin position="257"/>
        <end position="365"/>
    </location>
</feature>
<feature type="transmembrane region" description="Helical" evidence="7">
    <location>
        <begin position="397"/>
        <end position="418"/>
    </location>
</feature>
<dbReference type="Pfam" id="PF13807">
    <property type="entry name" value="GNVR"/>
    <property type="match status" value="1"/>
</dbReference>
<feature type="transmembrane region" description="Helical" evidence="7">
    <location>
        <begin position="16"/>
        <end position="35"/>
    </location>
</feature>
<dbReference type="InterPro" id="IPR050445">
    <property type="entry name" value="Bact_polysacc_biosynth/exp"/>
</dbReference>
<evidence type="ECO:0000259" key="9">
    <source>
        <dbReference type="Pfam" id="PF13807"/>
    </source>
</evidence>
<dbReference type="KEGG" id="ddz:DSYM_24230"/>
<evidence type="ECO:0000256" key="6">
    <source>
        <dbReference type="SAM" id="Coils"/>
    </source>
</evidence>
<dbReference type="InterPro" id="IPR003856">
    <property type="entry name" value="LPS_length_determ_N"/>
</dbReference>
<dbReference type="PANTHER" id="PTHR32309">
    <property type="entry name" value="TYROSINE-PROTEIN KINASE"/>
    <property type="match status" value="1"/>
</dbReference>
<evidence type="ECO:0000256" key="5">
    <source>
        <dbReference type="ARBA" id="ARBA00023136"/>
    </source>
</evidence>
<feature type="domain" description="Tyrosine-protein kinase G-rich" evidence="9">
    <location>
        <begin position="341"/>
        <end position="419"/>
    </location>
</feature>
<dbReference type="InterPro" id="IPR017468">
    <property type="entry name" value="Chain_len_reg_EpsF"/>
</dbReference>
<evidence type="ECO:0000256" key="4">
    <source>
        <dbReference type="ARBA" id="ARBA00022989"/>
    </source>
</evidence>
<dbReference type="PANTHER" id="PTHR32309:SF13">
    <property type="entry name" value="FERRIC ENTEROBACTIN TRANSPORT PROTEIN FEPE"/>
    <property type="match status" value="1"/>
</dbReference>
<evidence type="ECO:0000259" key="8">
    <source>
        <dbReference type="Pfam" id="PF02706"/>
    </source>
</evidence>
<dbReference type="NCBIfam" id="TIGR03017">
    <property type="entry name" value="EpsF"/>
    <property type="match status" value="1"/>
</dbReference>
<organism evidence="10 11">
    <name type="scientific">Candidatus Desulfobacillus denitrificans</name>
    <dbReference type="NCBI Taxonomy" id="2608985"/>
    <lineage>
        <taxon>Bacteria</taxon>
        <taxon>Pseudomonadati</taxon>
        <taxon>Pseudomonadota</taxon>
        <taxon>Betaproteobacteria</taxon>
        <taxon>Candidatus Desulfobacillus</taxon>
    </lineage>
</organism>
<evidence type="ECO:0000256" key="7">
    <source>
        <dbReference type="SAM" id="Phobius"/>
    </source>
</evidence>
<sequence length="468" mass="51302">MNFQQFLLILLARRRVVLYTLAATVATTLIVSLLLPSQYTAGTAVVVDVKSPDPVMGTVLPGLISPGYMATQIDIIQSDKVAYRVIKMLKLDENPTAREQWQDDTDGRGSIEAYLAGLLKKKLDVKPSRESNVIAISYTATEPKFAQVMANAFAQAYIEANIDLRAEPAKQYATWFVARSKQLRDQLEAAQAKLSAYQREKGIVAVDERLDVESARLAELSTQLVIAQGQRAESGSRQSQARGDAATLPEVMQNSLVQGLKADLARQEAKLEELGAQLGRNHPQYQRLQAEVDALRGKVEAETRRVAGSIGISNRVNLQKESEIRAALEAQKQRVLELKQQRDELAVLQREVESAQRAFEMVSQRLTQSSLESQVSQTNVVLLNPAAEPVDPSSPKILLNLVLAVFLGSMLGVGAALLMEMTDRRVRAAEDLAEFAGLTVLGVIDARAGQPAKSWLGRFGRFGRRAAA</sequence>
<keyword evidence="3 7" id="KW-0812">Transmembrane</keyword>
<comment type="subcellular location">
    <subcellularLocation>
        <location evidence="1">Cell membrane</location>
        <topology evidence="1">Multi-pass membrane protein</topology>
    </subcellularLocation>
</comment>
<reference evidence="10" key="1">
    <citation type="journal article" name="DNA Res.">
        <title>The physiological potential of anammox bacteria as revealed by their core genome structure.</title>
        <authorList>
            <person name="Okubo T."/>
            <person name="Toyoda A."/>
            <person name="Fukuhara K."/>
            <person name="Uchiyama I."/>
            <person name="Harigaya Y."/>
            <person name="Kuroiwa M."/>
            <person name="Suzuki T."/>
            <person name="Murakami Y."/>
            <person name="Suwa Y."/>
            <person name="Takami H."/>
        </authorList>
    </citation>
    <scope>NUCLEOTIDE SEQUENCE</scope>
    <source>
        <strain evidence="10">317325-3</strain>
    </source>
</reference>
<feature type="domain" description="Polysaccharide chain length determinant N-terminal" evidence="8">
    <location>
        <begin position="3"/>
        <end position="87"/>
    </location>
</feature>
<dbReference type="InterPro" id="IPR032807">
    <property type="entry name" value="GNVR"/>
</dbReference>
<accession>A0A809SBQ7</accession>
<proteinExistence type="predicted"/>
<dbReference type="Pfam" id="PF02706">
    <property type="entry name" value="Wzz"/>
    <property type="match status" value="1"/>
</dbReference>
<dbReference type="GO" id="GO:0005886">
    <property type="term" value="C:plasma membrane"/>
    <property type="evidence" value="ECO:0007669"/>
    <property type="project" value="UniProtKB-SubCell"/>
</dbReference>
<evidence type="ECO:0000313" key="10">
    <source>
        <dbReference type="EMBL" id="BBO21724.1"/>
    </source>
</evidence>
<keyword evidence="5 7" id="KW-0472">Membrane</keyword>
<keyword evidence="2" id="KW-1003">Cell membrane</keyword>
<evidence type="ECO:0000313" key="11">
    <source>
        <dbReference type="Proteomes" id="UP000662914"/>
    </source>
</evidence>
<dbReference type="Proteomes" id="UP000662914">
    <property type="component" value="Chromosome"/>
</dbReference>
<gene>
    <name evidence="10" type="ORF">DSYM_24230</name>
</gene>
<evidence type="ECO:0000256" key="3">
    <source>
        <dbReference type="ARBA" id="ARBA00022692"/>
    </source>
</evidence>
<evidence type="ECO:0000256" key="1">
    <source>
        <dbReference type="ARBA" id="ARBA00004651"/>
    </source>
</evidence>
<keyword evidence="6" id="KW-0175">Coiled coil</keyword>
<dbReference type="EMBL" id="AP021857">
    <property type="protein sequence ID" value="BBO21724.1"/>
    <property type="molecule type" value="Genomic_DNA"/>
</dbReference>